<evidence type="ECO:0000313" key="2">
    <source>
        <dbReference type="Proteomes" id="UP000828048"/>
    </source>
</evidence>
<dbReference type="EMBL" id="CM037154">
    <property type="protein sequence ID" value="KAH7860352.1"/>
    <property type="molecule type" value="Genomic_DNA"/>
</dbReference>
<sequence>MAATTTTTDDFSFPTTANPPLQFIGSPPLWRRTVSTPSPHKETERKSPKVDDERESCNSKENSLDRKPIKSFSCVERGPKAAHGVGSGNEEEKMDMLWEDFNEELSRTQGSTYDYCELSPGRRAADHCVQGLKLSKRGGGGAVISGKRQPGVVVFMKVLKRVFLLHSSHRTVKKRTR</sequence>
<name>A0ACB7Z5U9_9ERIC</name>
<proteinExistence type="predicted"/>
<protein>
    <submittedName>
        <fullName evidence="1">Uncharacterized protein</fullName>
    </submittedName>
</protein>
<reference evidence="1 2" key="1">
    <citation type="journal article" date="2021" name="Hortic Res">
        <title>High-quality reference genome and annotation aids understanding of berry development for evergreen blueberry (Vaccinium darrowii).</title>
        <authorList>
            <person name="Yu J."/>
            <person name="Hulse-Kemp A.M."/>
            <person name="Babiker E."/>
            <person name="Staton M."/>
        </authorList>
    </citation>
    <scope>NUCLEOTIDE SEQUENCE [LARGE SCALE GENOMIC DNA]</scope>
    <source>
        <strain evidence="2">cv. NJ 8807/NJ 8810</strain>
        <tissue evidence="1">Young leaf</tissue>
    </source>
</reference>
<dbReference type="Proteomes" id="UP000828048">
    <property type="component" value="Chromosome 4"/>
</dbReference>
<gene>
    <name evidence="1" type="ORF">Vadar_012430</name>
</gene>
<organism evidence="1 2">
    <name type="scientific">Vaccinium darrowii</name>
    <dbReference type="NCBI Taxonomy" id="229202"/>
    <lineage>
        <taxon>Eukaryota</taxon>
        <taxon>Viridiplantae</taxon>
        <taxon>Streptophyta</taxon>
        <taxon>Embryophyta</taxon>
        <taxon>Tracheophyta</taxon>
        <taxon>Spermatophyta</taxon>
        <taxon>Magnoliopsida</taxon>
        <taxon>eudicotyledons</taxon>
        <taxon>Gunneridae</taxon>
        <taxon>Pentapetalae</taxon>
        <taxon>asterids</taxon>
        <taxon>Ericales</taxon>
        <taxon>Ericaceae</taxon>
        <taxon>Vaccinioideae</taxon>
        <taxon>Vaccinieae</taxon>
        <taxon>Vaccinium</taxon>
    </lineage>
</organism>
<evidence type="ECO:0000313" key="1">
    <source>
        <dbReference type="EMBL" id="KAH7860352.1"/>
    </source>
</evidence>
<accession>A0ACB7Z5U9</accession>
<keyword evidence="2" id="KW-1185">Reference proteome</keyword>
<comment type="caution">
    <text evidence="1">The sequence shown here is derived from an EMBL/GenBank/DDBJ whole genome shotgun (WGS) entry which is preliminary data.</text>
</comment>